<evidence type="ECO:0000256" key="1">
    <source>
        <dbReference type="SAM" id="MobiDB-lite"/>
    </source>
</evidence>
<proteinExistence type="predicted"/>
<dbReference type="HOGENOM" id="CLU_063248_0_0_1"/>
<feature type="region of interest" description="Disordered" evidence="1">
    <location>
        <begin position="80"/>
        <end position="119"/>
    </location>
</feature>
<protein>
    <submittedName>
        <fullName evidence="2">Uncharacterized protein</fullName>
    </submittedName>
</protein>
<name>C0NIW8_AJECG</name>
<evidence type="ECO:0000313" key="3">
    <source>
        <dbReference type="Proteomes" id="UP000001631"/>
    </source>
</evidence>
<sequence length="372" mass="41056">MASISGSGRDPSSVKGKLSVEAAADGGARTSTFLCCIWHMGRKIGNADLGAARYTSKDELRIGFVSFKLLDLRNPHVRLGEVMESSPPKNNDDKAQTSHTEGNKAGDKADELPNSSQNNAKTRRRITFAFFSWPFFGRRERHHGNGVPPAERRAAEQDNLQLPKVASLTGAIFSQRPTATSTITRRRHSYAPQASRDYSRCIQDLSVCTDDEREIEVEPELDGNAMDEPQVHPLRMNPVNDEKQHSTPFSTNDAASVVEAVEPSGGPEVVSVAETSFVTATNNTDDAEEMGNGENPPPTTPCEEYAAEDDPYPVSDTSSVYAEEWFPFRELSQISWRTAGPTSAEELLPSTRKSPYRMGRTRRYGWIEGQPF</sequence>
<dbReference type="EMBL" id="GG663365">
    <property type="protein sequence ID" value="EEH08838.1"/>
    <property type="molecule type" value="Genomic_DNA"/>
</dbReference>
<gene>
    <name evidence="2" type="ORF">HCBG_02375</name>
</gene>
<accession>C0NIW8</accession>
<evidence type="ECO:0000313" key="2">
    <source>
        <dbReference type="EMBL" id="EEH08838.1"/>
    </source>
</evidence>
<dbReference type="InParanoid" id="C0NIW8"/>
<dbReference type="VEuPathDB" id="FungiDB:I7I50_10751"/>
<dbReference type="AlphaFoldDB" id="C0NIW8"/>
<keyword evidence="3" id="KW-1185">Reference proteome</keyword>
<feature type="compositionally biased region" description="Basic and acidic residues" evidence="1">
    <location>
        <begin position="90"/>
        <end position="111"/>
    </location>
</feature>
<dbReference type="RefSeq" id="XP_045289319.1">
    <property type="nucleotide sequence ID" value="XM_045429424.1"/>
</dbReference>
<reference evidence="2" key="1">
    <citation type="submission" date="2009-02" db="EMBL/GenBank/DDBJ databases">
        <title>The Genome Sequence of Ajellomyces capsulatus strain G186AR.</title>
        <authorList>
            <consortium name="The Broad Institute Genome Sequencing Platform"/>
            <person name="Champion M."/>
            <person name="Cuomo C."/>
            <person name="Ma L.-J."/>
            <person name="Henn M.R."/>
            <person name="Sil A."/>
            <person name="Goldman B."/>
            <person name="Young S.K."/>
            <person name="Kodira C.D."/>
            <person name="Zeng Q."/>
            <person name="Koehrsen M."/>
            <person name="Alvarado L."/>
            <person name="Berlin A."/>
            <person name="Borenstein D."/>
            <person name="Chen Z."/>
            <person name="Engels R."/>
            <person name="Freedman E."/>
            <person name="Gellesch M."/>
            <person name="Goldberg J."/>
            <person name="Griggs A."/>
            <person name="Gujja S."/>
            <person name="Heiman D."/>
            <person name="Hepburn T."/>
            <person name="Howarth C."/>
            <person name="Jen D."/>
            <person name="Larson L."/>
            <person name="Lewis B."/>
            <person name="Mehta T."/>
            <person name="Park D."/>
            <person name="Pearson M."/>
            <person name="Roberts A."/>
            <person name="Saif S."/>
            <person name="Shea T."/>
            <person name="Shenoy N."/>
            <person name="Sisk P."/>
            <person name="Stolte C."/>
            <person name="Sykes S."/>
            <person name="Walk T."/>
            <person name="White J."/>
            <person name="Yandava C."/>
            <person name="Klein B."/>
            <person name="McEwen J.G."/>
            <person name="Puccia R."/>
            <person name="Goldman G.H."/>
            <person name="Felipe M.S."/>
            <person name="Nino-Vega G."/>
            <person name="San-Blas G."/>
            <person name="Taylor J."/>
            <person name="Mendoza L."/>
            <person name="Galagan J."/>
            <person name="Nusbaum C."/>
            <person name="Birren B."/>
        </authorList>
    </citation>
    <scope>NUCLEOTIDE SEQUENCE</scope>
    <source>
        <strain evidence="2">G186AR</strain>
    </source>
</reference>
<feature type="region of interest" description="Disordered" evidence="1">
    <location>
        <begin position="282"/>
        <end position="315"/>
    </location>
</feature>
<organism evidence="2 3">
    <name type="scientific">Ajellomyces capsulatus (strain G186AR / H82 / ATCC MYA-2454 / RMSCC 2432)</name>
    <name type="common">Darling's disease fungus</name>
    <name type="synonym">Histoplasma capsulatum</name>
    <dbReference type="NCBI Taxonomy" id="447093"/>
    <lineage>
        <taxon>Eukaryota</taxon>
        <taxon>Fungi</taxon>
        <taxon>Dikarya</taxon>
        <taxon>Ascomycota</taxon>
        <taxon>Pezizomycotina</taxon>
        <taxon>Eurotiomycetes</taxon>
        <taxon>Eurotiomycetidae</taxon>
        <taxon>Onygenales</taxon>
        <taxon>Ajellomycetaceae</taxon>
        <taxon>Histoplasma</taxon>
    </lineage>
</organism>
<dbReference type="GeneID" id="69035391"/>
<dbReference type="Proteomes" id="UP000001631">
    <property type="component" value="Unassembled WGS sequence"/>
</dbReference>